<evidence type="ECO:0000313" key="6">
    <source>
        <dbReference type="EMBL" id="KAJ7025270.1"/>
    </source>
</evidence>
<evidence type="ECO:0000256" key="3">
    <source>
        <dbReference type="ARBA" id="ARBA00022833"/>
    </source>
</evidence>
<evidence type="ECO:0000256" key="1">
    <source>
        <dbReference type="ARBA" id="ARBA00022723"/>
    </source>
</evidence>
<dbReference type="PROSITE" id="PS00518">
    <property type="entry name" value="ZF_RING_1"/>
    <property type="match status" value="1"/>
</dbReference>
<evidence type="ECO:0000313" key="7">
    <source>
        <dbReference type="Proteomes" id="UP001218188"/>
    </source>
</evidence>
<name>A0AAD6SFT9_9AGAR</name>
<dbReference type="PANTHER" id="PTHR23327:SF51">
    <property type="entry name" value="TRANSCRIPTIONAL REGULATOR OF YEAST FORM ADHERENCE 3"/>
    <property type="match status" value="1"/>
</dbReference>
<evidence type="ECO:0000259" key="5">
    <source>
        <dbReference type="PROSITE" id="PS50089"/>
    </source>
</evidence>
<dbReference type="SMART" id="SM00184">
    <property type="entry name" value="RING"/>
    <property type="match status" value="1"/>
</dbReference>
<protein>
    <recommendedName>
        <fullName evidence="5">RING-type domain-containing protein</fullName>
    </recommendedName>
</protein>
<dbReference type="AlphaFoldDB" id="A0AAD6SFT9"/>
<dbReference type="Pfam" id="PF13923">
    <property type="entry name" value="zf-C3HC4_2"/>
    <property type="match status" value="1"/>
</dbReference>
<feature type="domain" description="RING-type" evidence="5">
    <location>
        <begin position="126"/>
        <end position="164"/>
    </location>
</feature>
<dbReference type="InterPro" id="IPR001841">
    <property type="entry name" value="Znf_RING"/>
</dbReference>
<dbReference type="InterPro" id="IPR013083">
    <property type="entry name" value="Znf_RING/FYVE/PHD"/>
</dbReference>
<dbReference type="EMBL" id="JARJCM010000156">
    <property type="protein sequence ID" value="KAJ7025270.1"/>
    <property type="molecule type" value="Genomic_DNA"/>
</dbReference>
<proteinExistence type="predicted"/>
<gene>
    <name evidence="6" type="ORF">C8F04DRAFT_1191619</name>
</gene>
<dbReference type="SUPFAM" id="SSF57850">
    <property type="entry name" value="RING/U-box"/>
    <property type="match status" value="1"/>
</dbReference>
<comment type="caution">
    <text evidence="6">The sequence shown here is derived from an EMBL/GenBank/DDBJ whole genome shotgun (WGS) entry which is preliminary data.</text>
</comment>
<keyword evidence="3" id="KW-0862">Zinc</keyword>
<evidence type="ECO:0000256" key="2">
    <source>
        <dbReference type="ARBA" id="ARBA00022771"/>
    </source>
</evidence>
<organism evidence="6 7">
    <name type="scientific">Mycena alexandri</name>
    <dbReference type="NCBI Taxonomy" id="1745969"/>
    <lineage>
        <taxon>Eukaryota</taxon>
        <taxon>Fungi</taxon>
        <taxon>Dikarya</taxon>
        <taxon>Basidiomycota</taxon>
        <taxon>Agaricomycotina</taxon>
        <taxon>Agaricomycetes</taxon>
        <taxon>Agaricomycetidae</taxon>
        <taxon>Agaricales</taxon>
        <taxon>Marasmiineae</taxon>
        <taxon>Mycenaceae</taxon>
        <taxon>Mycena</taxon>
    </lineage>
</organism>
<dbReference type="Proteomes" id="UP001218188">
    <property type="component" value="Unassembled WGS sequence"/>
</dbReference>
<evidence type="ECO:0000256" key="4">
    <source>
        <dbReference type="PROSITE-ProRule" id="PRU00175"/>
    </source>
</evidence>
<keyword evidence="7" id="KW-1185">Reference proteome</keyword>
<dbReference type="PANTHER" id="PTHR23327">
    <property type="entry name" value="RING FINGER PROTEIN 127"/>
    <property type="match status" value="1"/>
</dbReference>
<dbReference type="PROSITE" id="PS50089">
    <property type="entry name" value="ZF_RING_2"/>
    <property type="match status" value="1"/>
</dbReference>
<keyword evidence="2 4" id="KW-0863">Zinc-finger</keyword>
<dbReference type="GO" id="GO:0008270">
    <property type="term" value="F:zinc ion binding"/>
    <property type="evidence" value="ECO:0007669"/>
    <property type="project" value="UniProtKB-KW"/>
</dbReference>
<keyword evidence="1" id="KW-0479">Metal-binding</keyword>
<reference evidence="6" key="1">
    <citation type="submission" date="2023-03" db="EMBL/GenBank/DDBJ databases">
        <title>Massive genome expansion in bonnet fungi (Mycena s.s.) driven by repeated elements and novel gene families across ecological guilds.</title>
        <authorList>
            <consortium name="Lawrence Berkeley National Laboratory"/>
            <person name="Harder C.B."/>
            <person name="Miyauchi S."/>
            <person name="Viragh M."/>
            <person name="Kuo A."/>
            <person name="Thoen E."/>
            <person name="Andreopoulos B."/>
            <person name="Lu D."/>
            <person name="Skrede I."/>
            <person name="Drula E."/>
            <person name="Henrissat B."/>
            <person name="Morin E."/>
            <person name="Kohler A."/>
            <person name="Barry K."/>
            <person name="LaButti K."/>
            <person name="Morin E."/>
            <person name="Salamov A."/>
            <person name="Lipzen A."/>
            <person name="Mereny Z."/>
            <person name="Hegedus B."/>
            <person name="Baldrian P."/>
            <person name="Stursova M."/>
            <person name="Weitz H."/>
            <person name="Taylor A."/>
            <person name="Grigoriev I.V."/>
            <person name="Nagy L.G."/>
            <person name="Martin F."/>
            <person name="Kauserud H."/>
        </authorList>
    </citation>
    <scope>NUCLEOTIDE SEQUENCE</scope>
    <source>
        <strain evidence="6">CBHHK200</strain>
    </source>
</reference>
<sequence length="211" mass="23439">MSPGRSAQNAAPDMGVYQYAAKTVKAWPAMQYPRAHLYQTSLDQYLVRRIAPPVLSSTIWMPAQGIGVVGPIYRHFLANAGKSIVHAIDVDEWSEQDPIDVDAGNIVEVEGIQQSQCTRNAGLFACGICSDTFRRPVVTLCMHIFCDACIARNFGYSMACPMCRAPIVDPPVRDKLFEDELKEAIEMGIVNRPVVAGRRKPYTWRTSLFSV</sequence>
<dbReference type="InterPro" id="IPR017907">
    <property type="entry name" value="Znf_RING_CS"/>
</dbReference>
<accession>A0AAD6SFT9</accession>
<dbReference type="Gene3D" id="3.30.40.10">
    <property type="entry name" value="Zinc/RING finger domain, C3HC4 (zinc finger)"/>
    <property type="match status" value="1"/>
</dbReference>